<feature type="region of interest" description="Disordered" evidence="1">
    <location>
        <begin position="193"/>
        <end position="216"/>
    </location>
</feature>
<protein>
    <submittedName>
        <fullName evidence="2">Uncharacterized protein</fullName>
    </submittedName>
</protein>
<feature type="region of interest" description="Disordered" evidence="1">
    <location>
        <begin position="70"/>
        <end position="105"/>
    </location>
</feature>
<feature type="non-terminal residue" evidence="2">
    <location>
        <position position="293"/>
    </location>
</feature>
<name>A0AA36G6R6_9BILA</name>
<dbReference type="AlphaFoldDB" id="A0AA36G6R6"/>
<dbReference type="EMBL" id="CATQJA010002663">
    <property type="protein sequence ID" value="CAJ0581419.1"/>
    <property type="molecule type" value="Genomic_DNA"/>
</dbReference>
<keyword evidence="3" id="KW-1185">Reference proteome</keyword>
<gene>
    <name evidence="2" type="ORF">MSPICULIGERA_LOCUS19580</name>
</gene>
<reference evidence="2" key="1">
    <citation type="submission" date="2023-06" db="EMBL/GenBank/DDBJ databases">
        <authorList>
            <person name="Delattre M."/>
        </authorList>
    </citation>
    <scope>NUCLEOTIDE SEQUENCE</scope>
    <source>
        <strain evidence="2">AF72</strain>
    </source>
</reference>
<comment type="caution">
    <text evidence="2">The sequence shown here is derived from an EMBL/GenBank/DDBJ whole genome shotgun (WGS) entry which is preliminary data.</text>
</comment>
<evidence type="ECO:0000313" key="3">
    <source>
        <dbReference type="Proteomes" id="UP001177023"/>
    </source>
</evidence>
<organism evidence="2 3">
    <name type="scientific">Mesorhabditis spiculigera</name>
    <dbReference type="NCBI Taxonomy" id="96644"/>
    <lineage>
        <taxon>Eukaryota</taxon>
        <taxon>Metazoa</taxon>
        <taxon>Ecdysozoa</taxon>
        <taxon>Nematoda</taxon>
        <taxon>Chromadorea</taxon>
        <taxon>Rhabditida</taxon>
        <taxon>Rhabditina</taxon>
        <taxon>Rhabditomorpha</taxon>
        <taxon>Rhabditoidea</taxon>
        <taxon>Rhabditidae</taxon>
        <taxon>Mesorhabditinae</taxon>
        <taxon>Mesorhabditis</taxon>
    </lineage>
</organism>
<evidence type="ECO:0000313" key="2">
    <source>
        <dbReference type="EMBL" id="CAJ0581419.1"/>
    </source>
</evidence>
<feature type="compositionally biased region" description="Polar residues" evidence="1">
    <location>
        <begin position="193"/>
        <end position="214"/>
    </location>
</feature>
<dbReference type="Proteomes" id="UP001177023">
    <property type="component" value="Unassembled WGS sequence"/>
</dbReference>
<feature type="compositionally biased region" description="Low complexity" evidence="1">
    <location>
        <begin position="70"/>
        <end position="93"/>
    </location>
</feature>
<accession>A0AA36G6R6</accession>
<sequence>MSLPQRLPVATGLDKEKGSPLSAVFPPMPFCMPPVSSGASVFPNPLLFPPNFQQIYATLMQQQFLQLAAQQQQASPAMRSSDPSPSLSDRASSGAETPSSKKLQIDDDGCPICPICSEKLPEAEWADHVELEKTRIMDSIISAKVQQPCGVEAAQSPGTLARRKRENELARVRANQLKRLSLKRAMMPSTSIRDTLTPFSRQSETLSSPDSKGNNGEAMRCAICSRETDYCIVASSFEHPRCQQCFDQMTSAPNQVLIPATLAGSPIDMRLNASESTISAEMSPPEKRIKMEE</sequence>
<proteinExistence type="predicted"/>
<evidence type="ECO:0000256" key="1">
    <source>
        <dbReference type="SAM" id="MobiDB-lite"/>
    </source>
</evidence>